<dbReference type="SUPFAM" id="SSF48498">
    <property type="entry name" value="Tetracyclin repressor-like, C-terminal domain"/>
    <property type="match status" value="1"/>
</dbReference>
<dbReference type="PANTHER" id="PTHR30055:SF200">
    <property type="entry name" value="HTH-TYPE TRANSCRIPTIONAL REPRESSOR BDCR"/>
    <property type="match status" value="1"/>
</dbReference>
<dbReference type="SUPFAM" id="SSF46689">
    <property type="entry name" value="Homeodomain-like"/>
    <property type="match status" value="1"/>
</dbReference>
<feature type="domain" description="HTH tetR-type" evidence="3">
    <location>
        <begin position="6"/>
        <end position="66"/>
    </location>
</feature>
<evidence type="ECO:0000256" key="2">
    <source>
        <dbReference type="PROSITE-ProRule" id="PRU00335"/>
    </source>
</evidence>
<sequence>MTRSSEATRTRILAAASRLFYAEGIRAVSVDAVAEKAAITKKTLYYHFRSKDDLVAAYLAARDQPNLELFKRWFEETPGALPDKLAGLFRQLARAARHPKWRGCGFLRTTAELANLPGHPAIRIGAAHKKKFEAWLQAVFEAEGISGAAELARQMLLLLDGSFAVVLLHRDASYMESAGEAARSLVAAALPQRSRSGPTRKRAAARRSS</sequence>
<evidence type="ECO:0000256" key="1">
    <source>
        <dbReference type="ARBA" id="ARBA00023125"/>
    </source>
</evidence>
<dbReference type="RefSeq" id="WP_172239338.1">
    <property type="nucleotide sequence ID" value="NZ_JABFDP010000022.1"/>
</dbReference>
<reference evidence="5" key="1">
    <citation type="journal article" date="2021" name="ISME J.">
        <title>Evolutionary origin and ecological implication of a unique nif island in free-living Bradyrhizobium lineages.</title>
        <authorList>
            <person name="Tao J."/>
        </authorList>
    </citation>
    <scope>NUCLEOTIDE SEQUENCE [LARGE SCALE GENOMIC DNA]</scope>
    <source>
        <strain evidence="5">SZCCT0094</strain>
    </source>
</reference>
<name>A0ABS5G5X2_9BRAD</name>
<proteinExistence type="predicted"/>
<keyword evidence="5" id="KW-1185">Reference proteome</keyword>
<dbReference type="InterPro" id="IPR050109">
    <property type="entry name" value="HTH-type_TetR-like_transc_reg"/>
</dbReference>
<dbReference type="PROSITE" id="PS50977">
    <property type="entry name" value="HTH_TETR_2"/>
    <property type="match status" value="1"/>
</dbReference>
<evidence type="ECO:0000259" key="3">
    <source>
        <dbReference type="PROSITE" id="PS50977"/>
    </source>
</evidence>
<comment type="caution">
    <text evidence="4">The sequence shown here is derived from an EMBL/GenBank/DDBJ whole genome shotgun (WGS) entry which is preliminary data.</text>
</comment>
<dbReference type="InterPro" id="IPR001647">
    <property type="entry name" value="HTH_TetR"/>
</dbReference>
<evidence type="ECO:0000313" key="4">
    <source>
        <dbReference type="EMBL" id="MBR1136658.1"/>
    </source>
</evidence>
<dbReference type="EMBL" id="JAFCLK010000010">
    <property type="protein sequence ID" value="MBR1136658.1"/>
    <property type="molecule type" value="Genomic_DNA"/>
</dbReference>
<dbReference type="Gene3D" id="1.10.357.10">
    <property type="entry name" value="Tetracycline Repressor, domain 2"/>
    <property type="match status" value="1"/>
</dbReference>
<accession>A0ABS5G5X2</accession>
<dbReference type="Proteomes" id="UP001314635">
    <property type="component" value="Unassembled WGS sequence"/>
</dbReference>
<dbReference type="PANTHER" id="PTHR30055">
    <property type="entry name" value="HTH-TYPE TRANSCRIPTIONAL REGULATOR RUTR"/>
    <property type="match status" value="1"/>
</dbReference>
<dbReference type="PRINTS" id="PR00455">
    <property type="entry name" value="HTHTETR"/>
</dbReference>
<dbReference type="Pfam" id="PF00440">
    <property type="entry name" value="TetR_N"/>
    <property type="match status" value="1"/>
</dbReference>
<dbReference type="InterPro" id="IPR036271">
    <property type="entry name" value="Tet_transcr_reg_TetR-rel_C_sf"/>
</dbReference>
<gene>
    <name evidence="4" type="ORF">JQ619_12845</name>
</gene>
<protein>
    <submittedName>
        <fullName evidence="4">TetR/AcrR family transcriptional regulator</fullName>
    </submittedName>
</protein>
<organism evidence="4 5">
    <name type="scientific">Bradyrhizobium denitrificans</name>
    <dbReference type="NCBI Taxonomy" id="2734912"/>
    <lineage>
        <taxon>Bacteria</taxon>
        <taxon>Pseudomonadati</taxon>
        <taxon>Pseudomonadota</taxon>
        <taxon>Alphaproteobacteria</taxon>
        <taxon>Hyphomicrobiales</taxon>
        <taxon>Nitrobacteraceae</taxon>
        <taxon>Bradyrhizobium</taxon>
    </lineage>
</organism>
<keyword evidence="1 2" id="KW-0238">DNA-binding</keyword>
<dbReference type="InterPro" id="IPR009057">
    <property type="entry name" value="Homeodomain-like_sf"/>
</dbReference>
<evidence type="ECO:0000313" key="5">
    <source>
        <dbReference type="Proteomes" id="UP001314635"/>
    </source>
</evidence>
<feature type="DNA-binding region" description="H-T-H motif" evidence="2">
    <location>
        <begin position="29"/>
        <end position="48"/>
    </location>
</feature>